<gene>
    <name evidence="3" type="ORF">Tci_879343</name>
</gene>
<organism evidence="3">
    <name type="scientific">Tanacetum cinerariifolium</name>
    <name type="common">Dalmatian daisy</name>
    <name type="synonym">Chrysanthemum cinerariifolium</name>
    <dbReference type="NCBI Taxonomy" id="118510"/>
    <lineage>
        <taxon>Eukaryota</taxon>
        <taxon>Viridiplantae</taxon>
        <taxon>Streptophyta</taxon>
        <taxon>Embryophyta</taxon>
        <taxon>Tracheophyta</taxon>
        <taxon>Spermatophyta</taxon>
        <taxon>Magnoliopsida</taxon>
        <taxon>eudicotyledons</taxon>
        <taxon>Gunneridae</taxon>
        <taxon>Pentapetalae</taxon>
        <taxon>asterids</taxon>
        <taxon>campanulids</taxon>
        <taxon>Asterales</taxon>
        <taxon>Asteraceae</taxon>
        <taxon>Asteroideae</taxon>
        <taxon>Anthemideae</taxon>
        <taxon>Anthemidinae</taxon>
        <taxon>Tanacetum</taxon>
    </lineage>
</organism>
<sequence length="108" mass="12238">MLTSEERLAYAPGTRPGSPGQIHLHENASIGALRHEYQHFLDDQAAGFLGTRGLYDLTFRKLTEQKAYNLEIHMMEEMGEQEAAAQLRQNLRDELARLELDLGEIAID</sequence>
<accession>A0A699TFW9</accession>
<feature type="region of interest" description="Disordered" evidence="2">
    <location>
        <begin position="1"/>
        <end position="23"/>
    </location>
</feature>
<evidence type="ECO:0000256" key="2">
    <source>
        <dbReference type="SAM" id="MobiDB-lite"/>
    </source>
</evidence>
<comment type="caution">
    <text evidence="3">The sequence shown here is derived from an EMBL/GenBank/DDBJ whole genome shotgun (WGS) entry which is preliminary data.</text>
</comment>
<proteinExistence type="predicted"/>
<feature type="coiled-coil region" evidence="1">
    <location>
        <begin position="81"/>
        <end position="108"/>
    </location>
</feature>
<reference evidence="3" key="1">
    <citation type="journal article" date="2019" name="Sci. Rep.">
        <title>Draft genome of Tanacetum cinerariifolium, the natural source of mosquito coil.</title>
        <authorList>
            <person name="Yamashiro T."/>
            <person name="Shiraishi A."/>
            <person name="Satake H."/>
            <person name="Nakayama K."/>
        </authorList>
    </citation>
    <scope>NUCLEOTIDE SEQUENCE</scope>
</reference>
<keyword evidence="1" id="KW-0175">Coiled coil</keyword>
<protein>
    <submittedName>
        <fullName evidence="3">Uncharacterized protein</fullName>
    </submittedName>
</protein>
<evidence type="ECO:0000256" key="1">
    <source>
        <dbReference type="SAM" id="Coils"/>
    </source>
</evidence>
<dbReference type="AlphaFoldDB" id="A0A699TFW9"/>
<evidence type="ECO:0000313" key="3">
    <source>
        <dbReference type="EMBL" id="GFD07374.1"/>
    </source>
</evidence>
<name>A0A699TFW9_TANCI</name>
<dbReference type="EMBL" id="BKCJ011231100">
    <property type="protein sequence ID" value="GFD07374.1"/>
    <property type="molecule type" value="Genomic_DNA"/>
</dbReference>